<sequence>MRARAKIGFEAVRIYGNDCNTLTNVIPACIKEGLEVIAGIFIKPGGQCSVNNPDVQQQINGLKALGNWDVIRLIVAGNESAFNKLCTGAELAQLIKDVRSQCTGYTGPITCAETLNIWQEPDFAGPMCEVVDVVGANIHAIFNPDVTAAGAGDFVKGQIDILEKICGKNVINLETGWKHSGGCNGDACAGPSEQQTAIASIREKCGSQSVFFSFDDAAWKGDADAWWGLGDVFGYKAT</sequence>
<dbReference type="Proteomes" id="UP001143910">
    <property type="component" value="Unassembled WGS sequence"/>
</dbReference>
<name>A0ACC1NAM0_9HYPO</name>
<accession>A0ACC1NAM0</accession>
<evidence type="ECO:0000313" key="1">
    <source>
        <dbReference type="EMBL" id="KAJ2975901.1"/>
    </source>
</evidence>
<organism evidence="1 2">
    <name type="scientific">Zarea fungicola</name>
    <dbReference type="NCBI Taxonomy" id="93591"/>
    <lineage>
        <taxon>Eukaryota</taxon>
        <taxon>Fungi</taxon>
        <taxon>Dikarya</taxon>
        <taxon>Ascomycota</taxon>
        <taxon>Pezizomycotina</taxon>
        <taxon>Sordariomycetes</taxon>
        <taxon>Hypocreomycetidae</taxon>
        <taxon>Hypocreales</taxon>
        <taxon>Cordycipitaceae</taxon>
        <taxon>Zarea</taxon>
    </lineage>
</organism>
<proteinExistence type="predicted"/>
<protein>
    <submittedName>
        <fullName evidence="1">Uncharacterized protein</fullName>
    </submittedName>
</protein>
<keyword evidence="2" id="KW-1185">Reference proteome</keyword>
<gene>
    <name evidence="1" type="ORF">NQ176_g5254</name>
</gene>
<dbReference type="EMBL" id="JANJQO010000647">
    <property type="protein sequence ID" value="KAJ2975901.1"/>
    <property type="molecule type" value="Genomic_DNA"/>
</dbReference>
<comment type="caution">
    <text evidence="1">The sequence shown here is derived from an EMBL/GenBank/DDBJ whole genome shotgun (WGS) entry which is preliminary data.</text>
</comment>
<evidence type="ECO:0000313" key="2">
    <source>
        <dbReference type="Proteomes" id="UP001143910"/>
    </source>
</evidence>
<reference evidence="1" key="1">
    <citation type="submission" date="2022-08" db="EMBL/GenBank/DDBJ databases">
        <title>Genome Sequence of Lecanicillium fungicola.</title>
        <authorList>
            <person name="Buettner E."/>
        </authorList>
    </citation>
    <scope>NUCLEOTIDE SEQUENCE</scope>
    <source>
        <strain evidence="1">Babe33</strain>
    </source>
</reference>